<dbReference type="EMBL" id="JAPEVI010000003">
    <property type="protein sequence ID" value="MCX2722848.1"/>
    <property type="molecule type" value="Genomic_DNA"/>
</dbReference>
<comment type="caution">
    <text evidence="1">The sequence shown here is derived from an EMBL/GenBank/DDBJ whole genome shotgun (WGS) entry which is preliminary data.</text>
</comment>
<keyword evidence="2" id="KW-1185">Reference proteome</keyword>
<gene>
    <name evidence="1" type="ORF">ON753_10735</name>
</gene>
<reference evidence="1 2" key="1">
    <citation type="journal article" date="2016" name="Int. J. Syst. Evol. Microbiol.">
        <title>Labrenzia salina sp. nov., isolated from the rhizosphere of the halophyte Arthrocnemum macrostachyum.</title>
        <authorList>
            <person name="Camacho M."/>
            <person name="Redondo-Gomez S."/>
            <person name="Rodriguez-Llorente I."/>
            <person name="Rohde M."/>
            <person name="Sproer C."/>
            <person name="Schumann P."/>
            <person name="Klenk H.P."/>
            <person name="Montero-Calasanz M.D.C."/>
        </authorList>
    </citation>
    <scope>NUCLEOTIDE SEQUENCE [LARGE SCALE GENOMIC DNA]</scope>
    <source>
        <strain evidence="1 2">DSM 29163</strain>
    </source>
</reference>
<dbReference type="Proteomes" id="UP001300261">
    <property type="component" value="Unassembled WGS sequence"/>
</dbReference>
<name>A0ABT3R0V5_9HYPH</name>
<dbReference type="RefSeq" id="WP_265962509.1">
    <property type="nucleotide sequence ID" value="NZ_JAPEVI010000003.1"/>
</dbReference>
<evidence type="ECO:0000313" key="2">
    <source>
        <dbReference type="Proteomes" id="UP001300261"/>
    </source>
</evidence>
<organism evidence="1 2">
    <name type="scientific">Roseibium salinum</name>
    <dbReference type="NCBI Taxonomy" id="1604349"/>
    <lineage>
        <taxon>Bacteria</taxon>
        <taxon>Pseudomonadati</taxon>
        <taxon>Pseudomonadota</taxon>
        <taxon>Alphaproteobacteria</taxon>
        <taxon>Hyphomicrobiales</taxon>
        <taxon>Stappiaceae</taxon>
        <taxon>Roseibium</taxon>
    </lineage>
</organism>
<protein>
    <submittedName>
        <fullName evidence="1">Uncharacterized protein</fullName>
    </submittedName>
</protein>
<proteinExistence type="predicted"/>
<accession>A0ABT3R0V5</accession>
<evidence type="ECO:0000313" key="1">
    <source>
        <dbReference type="EMBL" id="MCX2722848.1"/>
    </source>
</evidence>
<sequence length="310" mass="33888">MLETVGSYAEAQFDAPQIFQLAPDVCFVVWDTPHPVNAAPRLEERSGRRFGSLASLRLARLDGRSRLLWIFSLKEQAALHLRLSAGAVGSGADLHVKEDQEQADVDPYALTAGLTQNACAVFVTTILNTWAGMFRLGRSRRFVAFAMDLLRSVNEKPGVADCVATIGDIRLFETFLNGDCADISSAVLVSDLGVKRVEKSCFNKQYGNGKKRLFVGSASMEHLPEKGLLVLSGPWGLAISQVGNRQRPADARPVVGQLCTQIAGAEGFPDIGPRGPHRTGAGGRFRSPVFRAIARQTSWRSWRRDAFLFD</sequence>